<organism evidence="1 2">
    <name type="scientific">Dendrobium chrysotoxum</name>
    <name type="common">Orchid</name>
    <dbReference type="NCBI Taxonomy" id="161865"/>
    <lineage>
        <taxon>Eukaryota</taxon>
        <taxon>Viridiplantae</taxon>
        <taxon>Streptophyta</taxon>
        <taxon>Embryophyta</taxon>
        <taxon>Tracheophyta</taxon>
        <taxon>Spermatophyta</taxon>
        <taxon>Magnoliopsida</taxon>
        <taxon>Liliopsida</taxon>
        <taxon>Asparagales</taxon>
        <taxon>Orchidaceae</taxon>
        <taxon>Epidendroideae</taxon>
        <taxon>Malaxideae</taxon>
        <taxon>Dendrobiinae</taxon>
        <taxon>Dendrobium</taxon>
    </lineage>
</organism>
<proteinExistence type="predicted"/>
<dbReference type="AlphaFoldDB" id="A0AAV7GUN3"/>
<dbReference type="Proteomes" id="UP000775213">
    <property type="component" value="Unassembled WGS sequence"/>
</dbReference>
<comment type="caution">
    <text evidence="1">The sequence shown here is derived from an EMBL/GenBank/DDBJ whole genome shotgun (WGS) entry which is preliminary data.</text>
</comment>
<accession>A0AAV7GUN3</accession>
<dbReference type="EMBL" id="JAGFBR010000010">
    <property type="protein sequence ID" value="KAH0460167.1"/>
    <property type="molecule type" value="Genomic_DNA"/>
</dbReference>
<protein>
    <submittedName>
        <fullName evidence="1">Uncharacterized protein</fullName>
    </submittedName>
</protein>
<keyword evidence="2" id="KW-1185">Reference proteome</keyword>
<evidence type="ECO:0000313" key="2">
    <source>
        <dbReference type="Proteomes" id="UP000775213"/>
    </source>
</evidence>
<evidence type="ECO:0000313" key="1">
    <source>
        <dbReference type="EMBL" id="KAH0460167.1"/>
    </source>
</evidence>
<sequence>MENRFRRVEEMLRRLLEMQTKTLLGVPMANPNQNLTEIPLADSKGNEIGQEEFDEGSFFHQEPSLGAPIRGGSIFLDERTTKRKSFGRGGRAVDHYERHFGQGEWAIGGGGQEPPSRAPIRGGIGLSDGGTVGREFRGEGKWTTEGGGRAEQWGLGHVRRREGRWDSHPRYMGEIWRDHDNCYTRGERSYWGGSDHRVRKLRMPVFEMEDAYE</sequence>
<name>A0AAV7GUN3_DENCH</name>
<reference evidence="1 2" key="1">
    <citation type="journal article" date="2021" name="Hortic Res">
        <title>Chromosome-scale assembly of the Dendrobium chrysotoxum genome enhances the understanding of orchid evolution.</title>
        <authorList>
            <person name="Zhang Y."/>
            <person name="Zhang G.Q."/>
            <person name="Zhang D."/>
            <person name="Liu X.D."/>
            <person name="Xu X.Y."/>
            <person name="Sun W.H."/>
            <person name="Yu X."/>
            <person name="Zhu X."/>
            <person name="Wang Z.W."/>
            <person name="Zhao X."/>
            <person name="Zhong W.Y."/>
            <person name="Chen H."/>
            <person name="Yin W.L."/>
            <person name="Huang T."/>
            <person name="Niu S.C."/>
            <person name="Liu Z.J."/>
        </authorList>
    </citation>
    <scope>NUCLEOTIDE SEQUENCE [LARGE SCALE GENOMIC DNA]</scope>
    <source>
        <strain evidence="1">Lindl</strain>
    </source>
</reference>
<gene>
    <name evidence="1" type="ORF">IEQ34_010830</name>
</gene>